<dbReference type="SUPFAM" id="SSF51261">
    <property type="entry name" value="Duplicated hybrid motif"/>
    <property type="match status" value="1"/>
</dbReference>
<evidence type="ECO:0000259" key="1">
    <source>
        <dbReference type="PROSITE" id="PS51781"/>
    </source>
</evidence>
<dbReference type="OrthoDB" id="9810477at2"/>
<organism evidence="2 3">
    <name type="scientific">Chryseobacterium lacus</name>
    <dbReference type="NCBI Taxonomy" id="2058346"/>
    <lineage>
        <taxon>Bacteria</taxon>
        <taxon>Pseudomonadati</taxon>
        <taxon>Bacteroidota</taxon>
        <taxon>Flavobacteriia</taxon>
        <taxon>Flavobacteriales</taxon>
        <taxon>Weeksellaceae</taxon>
        <taxon>Chryseobacterium group</taxon>
        <taxon>Chryseobacterium</taxon>
    </lineage>
</organism>
<dbReference type="InterPro" id="IPR016047">
    <property type="entry name" value="M23ase_b-sheet_dom"/>
</dbReference>
<dbReference type="Gene3D" id="2.70.70.10">
    <property type="entry name" value="Glucose Permease (Domain IIA)"/>
    <property type="match status" value="1"/>
</dbReference>
<dbReference type="InterPro" id="IPR003646">
    <property type="entry name" value="SH3-like_bac-type"/>
</dbReference>
<dbReference type="Pfam" id="PF08239">
    <property type="entry name" value="SH3_3"/>
    <property type="match status" value="1"/>
</dbReference>
<comment type="caution">
    <text evidence="2">The sequence shown here is derived from an EMBL/GenBank/DDBJ whole genome shotgun (WGS) entry which is preliminary data.</text>
</comment>
<dbReference type="Gene3D" id="2.30.30.40">
    <property type="entry name" value="SH3 Domains"/>
    <property type="match status" value="1"/>
</dbReference>
<dbReference type="RefSeq" id="WP_114303648.1">
    <property type="nucleotide sequence ID" value="NZ_QPIE01000004.1"/>
</dbReference>
<dbReference type="AlphaFoldDB" id="A0A368N0M6"/>
<dbReference type="Proteomes" id="UP000252172">
    <property type="component" value="Unassembled WGS sequence"/>
</dbReference>
<protein>
    <submittedName>
        <fullName evidence="2">M23 family peptidase</fullName>
    </submittedName>
</protein>
<evidence type="ECO:0000313" key="3">
    <source>
        <dbReference type="Proteomes" id="UP000252172"/>
    </source>
</evidence>
<evidence type="ECO:0000313" key="2">
    <source>
        <dbReference type="EMBL" id="RCU43061.1"/>
    </source>
</evidence>
<gene>
    <name evidence="2" type="ORF">DQ356_06420</name>
</gene>
<feature type="domain" description="SH3b" evidence="1">
    <location>
        <begin position="297"/>
        <end position="362"/>
    </location>
</feature>
<dbReference type="PROSITE" id="PS51781">
    <property type="entry name" value="SH3B"/>
    <property type="match status" value="1"/>
</dbReference>
<dbReference type="PROSITE" id="PS51257">
    <property type="entry name" value="PROKAR_LIPOPROTEIN"/>
    <property type="match status" value="1"/>
</dbReference>
<dbReference type="EMBL" id="QPIE01000004">
    <property type="protein sequence ID" value="RCU43061.1"/>
    <property type="molecule type" value="Genomic_DNA"/>
</dbReference>
<reference evidence="2 3" key="1">
    <citation type="submission" date="2018-07" db="EMBL/GenBank/DDBJ databases">
        <title>Chryseobacterium lacus sp. nov., isolated from lake water.</title>
        <authorList>
            <person name="Li C.-M."/>
        </authorList>
    </citation>
    <scope>NUCLEOTIDE SEQUENCE [LARGE SCALE GENOMIC DNA]</scope>
    <source>
        <strain evidence="2 3">YLOS41</strain>
    </source>
</reference>
<accession>A0A368N0M6</accession>
<keyword evidence="3" id="KW-1185">Reference proteome</keyword>
<dbReference type="Pfam" id="PF01551">
    <property type="entry name" value="Peptidase_M23"/>
    <property type="match status" value="1"/>
</dbReference>
<sequence>MFRCKNAFFFVILLTVVSCDGFVKNLFDTSERAKYERSFKGSDSLMTRWKTEFSTATQNNLIITDGYSASIPASGLYALGYSIELKKGDQLMIEAELEDPETLIFIDVYEQSSTAEPTKTKLLKNGRFSRFTENSGIHKMIIQPEIEYQGNFTFKIYTQPSLGFPVAGKGNRDVQSFWGASRDGGGRSHEGIDIFARRGTPVLAVTNGYITQTGNSGLGGKQVWQRDGLLGNSIYYAHLDSIMVQGGTKVNTGDTLGLVGSTGNAEGGAPHLHFGIYTRGGAVDPYPYVRQRAVPAYKKSVISGEKSVKAGSNLRAGPGTQYETLRILDQKTTVMIIAGDGEWFHIKTDKGVEGFVSAARLE</sequence>
<name>A0A368N0M6_9FLAO</name>
<dbReference type="PANTHER" id="PTHR21666">
    <property type="entry name" value="PEPTIDASE-RELATED"/>
    <property type="match status" value="1"/>
</dbReference>
<dbReference type="InterPro" id="IPR050570">
    <property type="entry name" value="Cell_wall_metabolism_enzyme"/>
</dbReference>
<dbReference type="GO" id="GO:0004222">
    <property type="term" value="F:metalloendopeptidase activity"/>
    <property type="evidence" value="ECO:0007669"/>
    <property type="project" value="TreeGrafter"/>
</dbReference>
<dbReference type="PANTHER" id="PTHR21666:SF268">
    <property type="entry name" value="PEPTIDASE M23 DOMAIN-CONTAINING PROTEIN"/>
    <property type="match status" value="1"/>
</dbReference>
<proteinExistence type="predicted"/>
<dbReference type="InterPro" id="IPR011055">
    <property type="entry name" value="Dup_hybrid_motif"/>
</dbReference>
<dbReference type="CDD" id="cd12797">
    <property type="entry name" value="M23_peptidase"/>
    <property type="match status" value="1"/>
</dbReference>